<dbReference type="RefSeq" id="WP_099791328.1">
    <property type="nucleotide sequence ID" value="NZ_JBHLYV010000018.1"/>
</dbReference>
<feature type="transmembrane region" description="Helical" evidence="1">
    <location>
        <begin position="20"/>
        <end position="43"/>
    </location>
</feature>
<evidence type="ECO:0000256" key="1">
    <source>
        <dbReference type="SAM" id="Phobius"/>
    </source>
</evidence>
<organism evidence="2 3">
    <name type="scientific">Massilia eurypsychrophila</name>
    <dbReference type="NCBI Taxonomy" id="1485217"/>
    <lineage>
        <taxon>Bacteria</taxon>
        <taxon>Pseudomonadati</taxon>
        <taxon>Pseudomonadota</taxon>
        <taxon>Betaproteobacteria</taxon>
        <taxon>Burkholderiales</taxon>
        <taxon>Oxalobacteraceae</taxon>
        <taxon>Telluria group</taxon>
        <taxon>Massilia</taxon>
    </lineage>
</organism>
<name>A0A2G8TB01_9BURK</name>
<feature type="transmembrane region" description="Helical" evidence="1">
    <location>
        <begin position="83"/>
        <end position="107"/>
    </location>
</feature>
<feature type="transmembrane region" description="Helical" evidence="1">
    <location>
        <begin position="128"/>
        <end position="147"/>
    </location>
</feature>
<keyword evidence="1" id="KW-1133">Transmembrane helix</keyword>
<dbReference type="EMBL" id="PDOC01000015">
    <property type="protein sequence ID" value="PIL43237.1"/>
    <property type="molecule type" value="Genomic_DNA"/>
</dbReference>
<protein>
    <submittedName>
        <fullName evidence="2">Uncharacterized protein</fullName>
    </submittedName>
</protein>
<keyword evidence="3" id="KW-1185">Reference proteome</keyword>
<keyword evidence="1" id="KW-0812">Transmembrane</keyword>
<dbReference type="OrthoDB" id="118685at2"/>
<feature type="transmembrane region" description="Helical" evidence="1">
    <location>
        <begin position="187"/>
        <end position="210"/>
    </location>
</feature>
<dbReference type="Proteomes" id="UP000230390">
    <property type="component" value="Unassembled WGS sequence"/>
</dbReference>
<proteinExistence type="predicted"/>
<feature type="transmembrane region" description="Helical" evidence="1">
    <location>
        <begin position="246"/>
        <end position="271"/>
    </location>
</feature>
<evidence type="ECO:0000313" key="2">
    <source>
        <dbReference type="EMBL" id="PIL43237.1"/>
    </source>
</evidence>
<comment type="caution">
    <text evidence="2">The sequence shown here is derived from an EMBL/GenBank/DDBJ whole genome shotgun (WGS) entry which is preliminary data.</text>
</comment>
<feature type="transmembrane region" description="Helical" evidence="1">
    <location>
        <begin position="303"/>
        <end position="320"/>
    </location>
</feature>
<evidence type="ECO:0000313" key="3">
    <source>
        <dbReference type="Proteomes" id="UP000230390"/>
    </source>
</evidence>
<gene>
    <name evidence="2" type="ORF">CR105_19650</name>
</gene>
<feature type="transmembrane region" description="Helical" evidence="1">
    <location>
        <begin position="216"/>
        <end position="234"/>
    </location>
</feature>
<dbReference type="AlphaFoldDB" id="A0A2G8TB01"/>
<feature type="transmembrane region" description="Helical" evidence="1">
    <location>
        <begin position="153"/>
        <end position="175"/>
    </location>
</feature>
<sequence>MNNMKWLLRREFWENKGSFFWAPAIVALVMFVFITGSVVYALATNGIGGTIVIDGHAVSKAGKLAELPLAAQTEIASVIANTYVAAALPLFGLLPLVVFFYCLAALYDERRDRSILFWKSLPVSDQMTVLSKVLTALLVAPLIAIVIGTVVSLLMLFVGLAAVVPSGLNLFGLVLSQPALYLAPLRLVGLLPVYILWAIPTVGWLLLVSSWARSKVLVWAVAVPVLLVVLAKWADYMLAQFANANTAIYPVVVDVAARGLAGLVPGIWATYGDVTAIAMSASGKRTVDAGVFFEQSWMSLSQPGMWAGVVVGAAMIYAAMRLRRYRDEG</sequence>
<reference evidence="2 3" key="1">
    <citation type="submission" date="2017-10" db="EMBL/GenBank/DDBJ databases">
        <title>Massilia psychrophilum sp. nov., a novel purple-pigmented bacterium isolated from Tianshan glacier, Xinjiang Municipality, China.</title>
        <authorList>
            <person name="Wang H."/>
        </authorList>
    </citation>
    <scope>NUCLEOTIDE SEQUENCE [LARGE SCALE GENOMIC DNA]</scope>
    <source>
        <strain evidence="2 3">JCM 30074</strain>
    </source>
</reference>
<accession>A0A2G8TB01</accession>
<keyword evidence="1" id="KW-0472">Membrane</keyword>